<gene>
    <name evidence="3" type="ORF">BYL167_LOCUS20831</name>
</gene>
<sequence>NNESENKWICTLCSSKLKRKQMPSRAIMNNLQVCEIPAELKKLNDLEKHLIALRLPFMKIINLVSGKISHKFAQKGTKGPLHIVPSDVEDTIMSLPRPVDKSMMIRLQLKRRLKKPYEKKEEILGQLVLQTNLLSLLIIVVILVHIIFFQFLYKI</sequence>
<organism evidence="3 4">
    <name type="scientific">Rotaria magnacalcarata</name>
    <dbReference type="NCBI Taxonomy" id="392030"/>
    <lineage>
        <taxon>Eukaryota</taxon>
        <taxon>Metazoa</taxon>
        <taxon>Spiralia</taxon>
        <taxon>Gnathifera</taxon>
        <taxon>Rotifera</taxon>
        <taxon>Eurotatoria</taxon>
        <taxon>Bdelloidea</taxon>
        <taxon>Philodinida</taxon>
        <taxon>Philodinidae</taxon>
        <taxon>Rotaria</taxon>
    </lineage>
</organism>
<dbReference type="EMBL" id="CAJOBH010009276">
    <property type="protein sequence ID" value="CAF4136987.1"/>
    <property type="molecule type" value="Genomic_DNA"/>
</dbReference>
<keyword evidence="1" id="KW-0812">Transmembrane</keyword>
<feature type="non-terminal residue" evidence="3">
    <location>
        <position position="1"/>
    </location>
</feature>
<dbReference type="Pfam" id="PF20209">
    <property type="entry name" value="DUF6570"/>
    <property type="match status" value="1"/>
</dbReference>
<evidence type="ECO:0000259" key="2">
    <source>
        <dbReference type="Pfam" id="PF20209"/>
    </source>
</evidence>
<feature type="transmembrane region" description="Helical" evidence="1">
    <location>
        <begin position="133"/>
        <end position="153"/>
    </location>
</feature>
<dbReference type="Proteomes" id="UP000681967">
    <property type="component" value="Unassembled WGS sequence"/>
</dbReference>
<keyword evidence="1" id="KW-0472">Membrane</keyword>
<accession>A0A8S2R810</accession>
<dbReference type="InterPro" id="IPR046700">
    <property type="entry name" value="DUF6570"/>
</dbReference>
<keyword evidence="1" id="KW-1133">Transmembrane helix</keyword>
<name>A0A8S2R810_9BILA</name>
<comment type="caution">
    <text evidence="3">The sequence shown here is derived from an EMBL/GenBank/DDBJ whole genome shotgun (WGS) entry which is preliminary data.</text>
</comment>
<proteinExistence type="predicted"/>
<protein>
    <recommendedName>
        <fullName evidence="2">DUF6570 domain-containing protein</fullName>
    </recommendedName>
</protein>
<evidence type="ECO:0000256" key="1">
    <source>
        <dbReference type="SAM" id="Phobius"/>
    </source>
</evidence>
<reference evidence="3" key="1">
    <citation type="submission" date="2021-02" db="EMBL/GenBank/DDBJ databases">
        <authorList>
            <person name="Nowell W R."/>
        </authorList>
    </citation>
    <scope>NUCLEOTIDE SEQUENCE</scope>
</reference>
<evidence type="ECO:0000313" key="3">
    <source>
        <dbReference type="EMBL" id="CAF4136987.1"/>
    </source>
</evidence>
<evidence type="ECO:0000313" key="4">
    <source>
        <dbReference type="Proteomes" id="UP000681967"/>
    </source>
</evidence>
<feature type="domain" description="DUF6570" evidence="2">
    <location>
        <begin position="19"/>
        <end position="118"/>
    </location>
</feature>
<dbReference type="AlphaFoldDB" id="A0A8S2R810"/>